<reference evidence="1 2" key="1">
    <citation type="submission" date="2020-02" db="EMBL/GenBank/DDBJ databases">
        <title>Draft genome sequence of Haematococcus lacustris strain NIES-144.</title>
        <authorList>
            <person name="Morimoto D."/>
            <person name="Nakagawa S."/>
            <person name="Yoshida T."/>
            <person name="Sawayama S."/>
        </authorList>
    </citation>
    <scope>NUCLEOTIDE SEQUENCE [LARGE SCALE GENOMIC DNA]</scope>
    <source>
        <strain evidence="1 2">NIES-144</strain>
    </source>
</reference>
<evidence type="ECO:0000313" key="2">
    <source>
        <dbReference type="Proteomes" id="UP000485058"/>
    </source>
</evidence>
<dbReference type="Proteomes" id="UP000485058">
    <property type="component" value="Unassembled WGS sequence"/>
</dbReference>
<name>A0A699Z3L3_HAELA</name>
<keyword evidence="2" id="KW-1185">Reference proteome</keyword>
<proteinExistence type="predicted"/>
<evidence type="ECO:0000313" key="1">
    <source>
        <dbReference type="EMBL" id="GFH10002.1"/>
    </source>
</evidence>
<comment type="caution">
    <text evidence="1">The sequence shown here is derived from an EMBL/GenBank/DDBJ whole genome shotgun (WGS) entry which is preliminary data.</text>
</comment>
<sequence length="69" mass="7217">MCGWKGLGALPAPSKEYQQGCKLIKGNPRRGSGRVPLFRQSRVGQAVAPGAVLVAKAAVAACQMQKILP</sequence>
<dbReference type="AlphaFoldDB" id="A0A699Z3L3"/>
<gene>
    <name evidence="1" type="ORF">HaLaN_05244</name>
</gene>
<dbReference type="EMBL" id="BLLF01000280">
    <property type="protein sequence ID" value="GFH10002.1"/>
    <property type="molecule type" value="Genomic_DNA"/>
</dbReference>
<protein>
    <submittedName>
        <fullName evidence="1">Uncharacterized protein</fullName>
    </submittedName>
</protein>
<accession>A0A699Z3L3</accession>
<organism evidence="1 2">
    <name type="scientific">Haematococcus lacustris</name>
    <name type="common">Green alga</name>
    <name type="synonym">Haematococcus pluvialis</name>
    <dbReference type="NCBI Taxonomy" id="44745"/>
    <lineage>
        <taxon>Eukaryota</taxon>
        <taxon>Viridiplantae</taxon>
        <taxon>Chlorophyta</taxon>
        <taxon>core chlorophytes</taxon>
        <taxon>Chlorophyceae</taxon>
        <taxon>CS clade</taxon>
        <taxon>Chlamydomonadales</taxon>
        <taxon>Haematococcaceae</taxon>
        <taxon>Haematococcus</taxon>
    </lineage>
</organism>